<dbReference type="InterPro" id="IPR058599">
    <property type="entry name" value="PHAT_Smg/ZCCHC2-like"/>
</dbReference>
<evidence type="ECO:0000256" key="2">
    <source>
        <dbReference type="SAM" id="MobiDB-lite"/>
    </source>
</evidence>
<dbReference type="PROSITE" id="PS50195">
    <property type="entry name" value="PX"/>
    <property type="match status" value="1"/>
</dbReference>
<dbReference type="Proteomes" id="UP000515163">
    <property type="component" value="Unplaced"/>
</dbReference>
<proteinExistence type="predicted"/>
<keyword evidence="1" id="KW-0862">Zinc</keyword>
<dbReference type="GO" id="GO:0008270">
    <property type="term" value="F:zinc ion binding"/>
    <property type="evidence" value="ECO:0007669"/>
    <property type="project" value="UniProtKB-KW"/>
</dbReference>
<dbReference type="PROSITE" id="PS50158">
    <property type="entry name" value="ZF_CCHC"/>
    <property type="match status" value="1"/>
</dbReference>
<protein>
    <submittedName>
        <fullName evidence="6">Zinc finger CCHC domain-containing protein 2-like isoform X1</fullName>
    </submittedName>
</protein>
<evidence type="ECO:0000256" key="1">
    <source>
        <dbReference type="PROSITE-ProRule" id="PRU00047"/>
    </source>
</evidence>
<dbReference type="Pfam" id="PF25479">
    <property type="entry name" value="Vts1"/>
    <property type="match status" value="1"/>
</dbReference>
<evidence type="ECO:0000259" key="3">
    <source>
        <dbReference type="PROSITE" id="PS50158"/>
    </source>
</evidence>
<dbReference type="AlphaFoldDB" id="A0A6P8IJY3"/>
<feature type="domain" description="PX" evidence="4">
    <location>
        <begin position="237"/>
        <end position="360"/>
    </location>
</feature>
<feature type="compositionally biased region" description="Basic and acidic residues" evidence="2">
    <location>
        <begin position="208"/>
        <end position="219"/>
    </location>
</feature>
<dbReference type="SMART" id="SM00312">
    <property type="entry name" value="PX"/>
    <property type="match status" value="1"/>
</dbReference>
<feature type="compositionally biased region" description="Polar residues" evidence="2">
    <location>
        <begin position="398"/>
        <end position="430"/>
    </location>
</feature>
<feature type="region of interest" description="Disordered" evidence="2">
    <location>
        <begin position="357"/>
        <end position="436"/>
    </location>
</feature>
<keyword evidence="1" id="KW-0479">Metal-binding</keyword>
<dbReference type="Pfam" id="PF00787">
    <property type="entry name" value="PX"/>
    <property type="match status" value="1"/>
</dbReference>
<feature type="domain" description="CCHC-type" evidence="3">
    <location>
        <begin position="774"/>
        <end position="787"/>
    </location>
</feature>
<feature type="compositionally biased region" description="Basic and acidic residues" evidence="2">
    <location>
        <begin position="369"/>
        <end position="397"/>
    </location>
</feature>
<evidence type="ECO:0000313" key="6">
    <source>
        <dbReference type="RefSeq" id="XP_031567226.1"/>
    </source>
</evidence>
<dbReference type="InterPro" id="IPR001683">
    <property type="entry name" value="PX_dom"/>
</dbReference>
<organism evidence="5 6">
    <name type="scientific">Actinia tenebrosa</name>
    <name type="common">Australian red waratah sea anemone</name>
    <dbReference type="NCBI Taxonomy" id="6105"/>
    <lineage>
        <taxon>Eukaryota</taxon>
        <taxon>Metazoa</taxon>
        <taxon>Cnidaria</taxon>
        <taxon>Anthozoa</taxon>
        <taxon>Hexacorallia</taxon>
        <taxon>Actiniaria</taxon>
        <taxon>Actiniidae</taxon>
        <taxon>Actinia</taxon>
    </lineage>
</organism>
<dbReference type="PANTHER" id="PTHR16195:SF16">
    <property type="entry name" value="ZINC FINGER CCHC DOMAIN-CONTAINING PROTEIN 14"/>
    <property type="match status" value="1"/>
</dbReference>
<dbReference type="InterPro" id="IPR001878">
    <property type="entry name" value="Znf_CCHC"/>
</dbReference>
<dbReference type="PANTHER" id="PTHR16195">
    <property type="entry name" value="ZINC FINGER CCHC DOMAIN CONTAINING PROTEIN"/>
    <property type="match status" value="1"/>
</dbReference>
<name>A0A6P8IJY3_ACTTE</name>
<dbReference type="OrthoDB" id="6361509at2759"/>
<evidence type="ECO:0000313" key="5">
    <source>
        <dbReference type="Proteomes" id="UP000515163"/>
    </source>
</evidence>
<dbReference type="Gene3D" id="1.10.150.50">
    <property type="entry name" value="Transcription Factor, Ets-1"/>
    <property type="match status" value="1"/>
</dbReference>
<keyword evidence="5" id="KW-1185">Reference proteome</keyword>
<feature type="compositionally biased region" description="Low complexity" evidence="2">
    <location>
        <begin position="182"/>
        <end position="194"/>
    </location>
</feature>
<dbReference type="InterPro" id="IPR001660">
    <property type="entry name" value="SAM"/>
</dbReference>
<dbReference type="Pfam" id="PF26034">
    <property type="entry name" value="PHAT_SMAUG"/>
    <property type="match status" value="1"/>
</dbReference>
<dbReference type="InterPro" id="IPR036871">
    <property type="entry name" value="PX_dom_sf"/>
</dbReference>
<dbReference type="InterPro" id="IPR013761">
    <property type="entry name" value="SAM/pointed_sf"/>
</dbReference>
<dbReference type="KEGG" id="aten:116302145"/>
<dbReference type="SUPFAM" id="SSF64268">
    <property type="entry name" value="PX domain"/>
    <property type="match status" value="1"/>
</dbReference>
<dbReference type="SUPFAM" id="SSF47769">
    <property type="entry name" value="SAM/Pointed domain"/>
    <property type="match status" value="1"/>
</dbReference>
<dbReference type="InterPro" id="IPR042344">
    <property type="entry name" value="ZCCHC14"/>
</dbReference>
<dbReference type="InterPro" id="IPR057327">
    <property type="entry name" value="Vts1_dom"/>
</dbReference>
<accession>A0A6P8IJY3</accession>
<sequence>MISKEIVISWFKGLSGDDRIDLMCLLVDYCLPSELRFIGTYLEAAAQKDYYGFRTYESAANNPTDLSYMYLLEDPIIRRRLCLYIALLHSSNRQAAAVLFGILNDFHPSGLLDEEVLTELSLLYTLTSNHPAFSFHQKHVLRSKLKVLRMQSVTTTSDLGETVSDCSTGSSPFLLDAESQSFSPAESPVSSNSSGLDTNEDEELEVVEPAKSEEKKEELPAIPENPPKVYVKEIKVLNIQKKGETKQKHESKKKEDYEYVIEVTWSDDANDKIHRSYEEMFDFQCKLRKMYPNKVDENGQPWKLPFLPGRIRIFNKAEHKGERTPIPDIGDYARLFASLPKFVRGCEHVLNFFHNNEKSKNREKKSKSAKKEEKAKAKQDSLKNNKQNDTKSNDNKPSETTSTEIEKNPSSGEKGVSDSTTKQTVENSEQIIDKEKQKELDNIIETLKQEDSGKSLDWSEIVDYNDNYITSSMNGDIAAEDKLTDLDTVVSVTNYMEGKNGIIKLNSLQKSTSSVSPPVGPVITTTQASNTNLYPINSTFLYTSQNNNLNFSNPGLQNSHSSLNASSSITNTFMPLHPFVVRSSISAPVATPIESSPMFPSYSHSFNRRSSTGSWTFRTPACSLTVQDWLKNLRLHKYSETFKGKTFNEILKLSDKEFEKLGMTIGARRKLRVNLEILRKRGCFSSDGLRVLDVLPVSPSSYHAPVISTSSSFNGNGYPCGGYCSDTDFVRGMSESDSASECGSDILSESYPQAKYNGFVPFKTTTPNGCRLSCYNCGSLGHVGGQCMAPNMEKRLNCSYRLKFDGVHT</sequence>
<evidence type="ECO:0000259" key="4">
    <source>
        <dbReference type="PROSITE" id="PS50195"/>
    </source>
</evidence>
<dbReference type="Gene3D" id="3.30.1520.10">
    <property type="entry name" value="Phox-like domain"/>
    <property type="match status" value="1"/>
</dbReference>
<feature type="region of interest" description="Disordered" evidence="2">
    <location>
        <begin position="182"/>
        <end position="219"/>
    </location>
</feature>
<dbReference type="InParanoid" id="A0A6P8IJY3"/>
<dbReference type="Pfam" id="PF00536">
    <property type="entry name" value="SAM_1"/>
    <property type="match status" value="1"/>
</dbReference>
<keyword evidence="1" id="KW-0863">Zinc-finger</keyword>
<dbReference type="GO" id="GO:0003676">
    <property type="term" value="F:nucleic acid binding"/>
    <property type="evidence" value="ECO:0007669"/>
    <property type="project" value="InterPro"/>
</dbReference>
<dbReference type="RefSeq" id="XP_031567226.1">
    <property type="nucleotide sequence ID" value="XM_031711366.1"/>
</dbReference>
<reference evidence="6" key="1">
    <citation type="submission" date="2025-08" db="UniProtKB">
        <authorList>
            <consortium name="RefSeq"/>
        </authorList>
    </citation>
    <scope>IDENTIFICATION</scope>
    <source>
        <tissue evidence="6">Tentacle</tissue>
    </source>
</reference>
<dbReference type="GeneID" id="116302145"/>
<gene>
    <name evidence="6" type="primary">LOC116302145</name>
</gene>
<dbReference type="GO" id="GO:0035091">
    <property type="term" value="F:phosphatidylinositol binding"/>
    <property type="evidence" value="ECO:0007669"/>
    <property type="project" value="InterPro"/>
</dbReference>